<dbReference type="Proteomes" id="UP000266188">
    <property type="component" value="Unassembled WGS sequence"/>
</dbReference>
<proteinExistence type="predicted"/>
<dbReference type="EMBL" id="MVGC01000043">
    <property type="protein sequence ID" value="RJE25599.1"/>
    <property type="molecule type" value="Genomic_DNA"/>
</dbReference>
<keyword evidence="2" id="KW-1185">Reference proteome</keyword>
<protein>
    <submittedName>
        <fullName evidence="1">Uncharacterized protein</fullName>
    </submittedName>
</protein>
<comment type="caution">
    <text evidence="1">The sequence shown here is derived from an EMBL/GenBank/DDBJ whole genome shotgun (WGS) entry which is preliminary data.</text>
</comment>
<gene>
    <name evidence="1" type="ORF">PHISCL_02066</name>
</gene>
<evidence type="ECO:0000313" key="1">
    <source>
        <dbReference type="EMBL" id="RJE25599.1"/>
    </source>
</evidence>
<accession>A0A3A2ZR13</accession>
<organism evidence="1 2">
    <name type="scientific">Aspergillus sclerotialis</name>
    <dbReference type="NCBI Taxonomy" id="2070753"/>
    <lineage>
        <taxon>Eukaryota</taxon>
        <taxon>Fungi</taxon>
        <taxon>Dikarya</taxon>
        <taxon>Ascomycota</taxon>
        <taxon>Pezizomycotina</taxon>
        <taxon>Eurotiomycetes</taxon>
        <taxon>Eurotiomycetidae</taxon>
        <taxon>Eurotiales</taxon>
        <taxon>Aspergillaceae</taxon>
        <taxon>Aspergillus</taxon>
        <taxon>Aspergillus subgen. Polypaecilum</taxon>
    </lineage>
</organism>
<reference evidence="2" key="1">
    <citation type="submission" date="2017-02" db="EMBL/GenBank/DDBJ databases">
        <authorList>
            <person name="Tafer H."/>
            <person name="Lopandic K."/>
        </authorList>
    </citation>
    <scope>NUCLEOTIDE SEQUENCE [LARGE SCALE GENOMIC DNA]</scope>
    <source>
        <strain evidence="2">CBS 366.77</strain>
    </source>
</reference>
<evidence type="ECO:0000313" key="2">
    <source>
        <dbReference type="Proteomes" id="UP000266188"/>
    </source>
</evidence>
<sequence>MKKGKPVIQWTLHDGGLDCLDSLTPALASTMLVNLTGRGLDARTIGCARQLHIAHLQVAWARLEGNE</sequence>
<dbReference type="AlphaFoldDB" id="A0A3A2ZR13"/>
<name>A0A3A2ZR13_9EURO</name>